<name>A0AAP0EUA0_9MAGN</name>
<dbReference type="Proteomes" id="UP001419268">
    <property type="component" value="Unassembled WGS sequence"/>
</dbReference>
<dbReference type="Pfam" id="PF01795">
    <property type="entry name" value="Methyltransf_5"/>
    <property type="match status" value="1"/>
</dbReference>
<sequence>MPPPTMVISLRPRGGTLNKRNDLRLRGENIVLPALFNLPKSQLQCYGESVYCTGVGEDLLSKCNKGGTQIERLLSVVTWSISTLRPLKFGVAPYNPVLGETHHVSRGSLNVIIEQVSHHPPISAVHATNDKENLELICCQHAVPKFHGNCEWEEKIEVVEPWRDLCDELSKAMDQSVPVPSTGWGGNVRIECKESGLEAQLCYKSTSFLGIGGNPRSLKGKILESSTLKPLYEIDGCWDSTVVAKEVKTGKTIVIYDAKEALSRLKTPQVKDPYYSKVCCPFVAMSPIRGVVALNQEDVIPIREVVAFLREDVVHGLSASESAVIWGEVSQSILNKEWEKASKAKKGIEEKQRKDVRERKSKGESWVPKHFNLTHTKEEGRQGWIKTATRIFQALRIAVNDELNILKDYLYDCFDCLSPGGRLAVISFHKLEDRIGKRTFLDLIGADDELGNGENVGVLSQHRREAWVKHKVHGSNGNS</sequence>
<organism evidence="3 4">
    <name type="scientific">Stephania cephalantha</name>
    <dbReference type="NCBI Taxonomy" id="152367"/>
    <lineage>
        <taxon>Eukaryota</taxon>
        <taxon>Viridiplantae</taxon>
        <taxon>Streptophyta</taxon>
        <taxon>Embryophyta</taxon>
        <taxon>Tracheophyta</taxon>
        <taxon>Spermatophyta</taxon>
        <taxon>Magnoliopsida</taxon>
        <taxon>Ranunculales</taxon>
        <taxon>Menispermaceae</taxon>
        <taxon>Menispermoideae</taxon>
        <taxon>Cissampelideae</taxon>
        <taxon>Stephania</taxon>
    </lineage>
</organism>
<dbReference type="InterPro" id="IPR037239">
    <property type="entry name" value="OSBP_sf"/>
</dbReference>
<dbReference type="Gene3D" id="3.40.50.150">
    <property type="entry name" value="Vaccinia Virus protein VP39"/>
    <property type="match status" value="1"/>
</dbReference>
<accession>A0AAP0EUA0</accession>
<dbReference type="SUPFAM" id="SSF144000">
    <property type="entry name" value="Oxysterol-binding protein-like"/>
    <property type="match status" value="1"/>
</dbReference>
<reference evidence="3 4" key="1">
    <citation type="submission" date="2024-01" db="EMBL/GenBank/DDBJ databases">
        <title>Genome assemblies of Stephania.</title>
        <authorList>
            <person name="Yang L."/>
        </authorList>
    </citation>
    <scope>NUCLEOTIDE SEQUENCE [LARGE SCALE GENOMIC DNA]</scope>
    <source>
        <strain evidence="3">JXDWG</strain>
        <tissue evidence="3">Leaf</tissue>
    </source>
</reference>
<evidence type="ECO:0000256" key="1">
    <source>
        <dbReference type="ARBA" id="ARBA00008842"/>
    </source>
</evidence>
<dbReference type="Pfam" id="PF01237">
    <property type="entry name" value="Oxysterol_BP"/>
    <property type="match status" value="1"/>
</dbReference>
<dbReference type="AlphaFoldDB" id="A0AAP0EUA0"/>
<dbReference type="InterPro" id="IPR018494">
    <property type="entry name" value="Oxysterol-bd_CS"/>
</dbReference>
<dbReference type="PANTHER" id="PTHR10972:SF102">
    <property type="entry name" value="OXYSTEROL-BINDING PROTEIN"/>
    <property type="match status" value="1"/>
</dbReference>
<dbReference type="EMBL" id="JBBNAG010000010">
    <property type="protein sequence ID" value="KAK9099745.1"/>
    <property type="molecule type" value="Genomic_DNA"/>
</dbReference>
<evidence type="ECO:0000313" key="4">
    <source>
        <dbReference type="Proteomes" id="UP001419268"/>
    </source>
</evidence>
<protein>
    <submittedName>
        <fullName evidence="3">Uncharacterized protein</fullName>
    </submittedName>
</protein>
<dbReference type="PANTHER" id="PTHR10972">
    <property type="entry name" value="OXYSTEROL-BINDING PROTEIN-RELATED"/>
    <property type="match status" value="1"/>
</dbReference>
<evidence type="ECO:0000313" key="3">
    <source>
        <dbReference type="EMBL" id="KAK9099745.1"/>
    </source>
</evidence>
<dbReference type="GO" id="GO:0005829">
    <property type="term" value="C:cytosol"/>
    <property type="evidence" value="ECO:0007669"/>
    <property type="project" value="TreeGrafter"/>
</dbReference>
<comment type="caution">
    <text evidence="3">The sequence shown here is derived from an EMBL/GenBank/DDBJ whole genome shotgun (WGS) entry which is preliminary data.</text>
</comment>
<dbReference type="SUPFAM" id="SSF53335">
    <property type="entry name" value="S-adenosyl-L-methionine-dependent methyltransferases"/>
    <property type="match status" value="1"/>
</dbReference>
<dbReference type="InterPro" id="IPR000648">
    <property type="entry name" value="Oxysterol-bd"/>
</dbReference>
<dbReference type="Gene3D" id="2.40.160.120">
    <property type="match status" value="2"/>
</dbReference>
<dbReference type="GO" id="GO:0032934">
    <property type="term" value="F:sterol binding"/>
    <property type="evidence" value="ECO:0007669"/>
    <property type="project" value="TreeGrafter"/>
</dbReference>
<dbReference type="InterPro" id="IPR002903">
    <property type="entry name" value="RsmH"/>
</dbReference>
<evidence type="ECO:0000256" key="2">
    <source>
        <dbReference type="RuleBase" id="RU003844"/>
    </source>
</evidence>
<comment type="similarity">
    <text evidence="1 2">Belongs to the OSBP family.</text>
</comment>
<proteinExistence type="inferred from homology"/>
<dbReference type="GO" id="GO:0008168">
    <property type="term" value="F:methyltransferase activity"/>
    <property type="evidence" value="ECO:0007669"/>
    <property type="project" value="InterPro"/>
</dbReference>
<dbReference type="PROSITE" id="PS01013">
    <property type="entry name" value="OSBP"/>
    <property type="match status" value="1"/>
</dbReference>
<dbReference type="InterPro" id="IPR029063">
    <property type="entry name" value="SAM-dependent_MTases_sf"/>
</dbReference>
<keyword evidence="4" id="KW-1185">Reference proteome</keyword>
<gene>
    <name evidence="3" type="ORF">Scep_023175</name>
</gene>
<dbReference type="GO" id="GO:0016020">
    <property type="term" value="C:membrane"/>
    <property type="evidence" value="ECO:0007669"/>
    <property type="project" value="TreeGrafter"/>
</dbReference>